<dbReference type="GO" id="GO:0006351">
    <property type="term" value="P:DNA-templated transcription"/>
    <property type="evidence" value="ECO:0007669"/>
    <property type="project" value="InterPro"/>
</dbReference>
<comment type="caution">
    <text evidence="3">The sequence shown here is derived from an EMBL/GenBank/DDBJ whole genome shotgun (WGS) entry which is preliminary data.</text>
</comment>
<proteinExistence type="predicted"/>
<dbReference type="Pfam" id="PF14144">
    <property type="entry name" value="DOG1"/>
    <property type="match status" value="1"/>
</dbReference>
<evidence type="ECO:0000313" key="3">
    <source>
        <dbReference type="EMBL" id="KAL0343221.1"/>
    </source>
</evidence>
<gene>
    <name evidence="3" type="ORF">Sangu_1209500</name>
</gene>
<feature type="domain" description="DOG1" evidence="2">
    <location>
        <begin position="22"/>
        <end position="288"/>
    </location>
</feature>
<sequence length="301" mass="34809">MSDLPNSVTYMTQAIRNGLNERESFHKFFECWIVEQDQHLQELISASREYEEQRERTRGRGRRQDGGTTVEEDVRERTLRPLLERVVHHYEHYYRAKSRWAKSDILSMFNPSWRSSLEDAFLWIGGWRPSMAFHLLYSKSGLQLEARLGELLQGLSTGDLGDLSPSQLDQVNELQKQTIREEKDITEKLAKQQETVADSSMVELTHVVTEMMREGLVDQAMDTERADETLAPKEEGLVEVLQKADGLRMKTLKQVVNILSPVQGVYFLIAAAELHLRVHEWGKKRDARRNEHSEGGHGQQH</sequence>
<name>A0AAW2NL80_9LAMI</name>
<reference evidence="3" key="2">
    <citation type="journal article" date="2024" name="Plant">
        <title>Genomic evolution and insights into agronomic trait innovations of Sesamum species.</title>
        <authorList>
            <person name="Miao H."/>
            <person name="Wang L."/>
            <person name="Qu L."/>
            <person name="Liu H."/>
            <person name="Sun Y."/>
            <person name="Le M."/>
            <person name="Wang Q."/>
            <person name="Wei S."/>
            <person name="Zheng Y."/>
            <person name="Lin W."/>
            <person name="Duan Y."/>
            <person name="Cao H."/>
            <person name="Xiong S."/>
            <person name="Wang X."/>
            <person name="Wei L."/>
            <person name="Li C."/>
            <person name="Ma Q."/>
            <person name="Ju M."/>
            <person name="Zhao R."/>
            <person name="Li G."/>
            <person name="Mu C."/>
            <person name="Tian Q."/>
            <person name="Mei H."/>
            <person name="Zhang T."/>
            <person name="Gao T."/>
            <person name="Zhang H."/>
        </authorList>
    </citation>
    <scope>NUCLEOTIDE SEQUENCE</scope>
    <source>
        <strain evidence="3">G01</strain>
    </source>
</reference>
<dbReference type="PANTHER" id="PTHR46354:SF4">
    <property type="entry name" value="PROTEIN DOG1-LIKE 3"/>
    <property type="match status" value="1"/>
</dbReference>
<dbReference type="InterPro" id="IPR025422">
    <property type="entry name" value="TGA_domain"/>
</dbReference>
<feature type="compositionally biased region" description="Basic and acidic residues" evidence="1">
    <location>
        <begin position="51"/>
        <end position="65"/>
    </location>
</feature>
<feature type="region of interest" description="Disordered" evidence="1">
    <location>
        <begin position="51"/>
        <end position="73"/>
    </location>
</feature>
<dbReference type="EMBL" id="JACGWK010000007">
    <property type="protein sequence ID" value="KAL0343221.1"/>
    <property type="molecule type" value="Genomic_DNA"/>
</dbReference>
<dbReference type="GO" id="GO:0043565">
    <property type="term" value="F:sequence-specific DNA binding"/>
    <property type="evidence" value="ECO:0007669"/>
    <property type="project" value="InterPro"/>
</dbReference>
<evidence type="ECO:0000259" key="2">
    <source>
        <dbReference type="PROSITE" id="PS51806"/>
    </source>
</evidence>
<accession>A0AAW2NL80</accession>
<reference evidence="3" key="1">
    <citation type="submission" date="2020-06" db="EMBL/GenBank/DDBJ databases">
        <authorList>
            <person name="Li T."/>
            <person name="Hu X."/>
            <person name="Zhang T."/>
            <person name="Song X."/>
            <person name="Zhang H."/>
            <person name="Dai N."/>
            <person name="Sheng W."/>
            <person name="Hou X."/>
            <person name="Wei L."/>
        </authorList>
    </citation>
    <scope>NUCLEOTIDE SEQUENCE</scope>
    <source>
        <strain evidence="3">G01</strain>
        <tissue evidence="3">Leaf</tissue>
    </source>
</reference>
<dbReference type="AlphaFoldDB" id="A0AAW2NL80"/>
<protein>
    <submittedName>
        <fullName evidence="3">Protein DOG1-like 2</fullName>
    </submittedName>
</protein>
<organism evidence="3">
    <name type="scientific">Sesamum angustifolium</name>
    <dbReference type="NCBI Taxonomy" id="2727405"/>
    <lineage>
        <taxon>Eukaryota</taxon>
        <taxon>Viridiplantae</taxon>
        <taxon>Streptophyta</taxon>
        <taxon>Embryophyta</taxon>
        <taxon>Tracheophyta</taxon>
        <taxon>Spermatophyta</taxon>
        <taxon>Magnoliopsida</taxon>
        <taxon>eudicotyledons</taxon>
        <taxon>Gunneridae</taxon>
        <taxon>Pentapetalae</taxon>
        <taxon>asterids</taxon>
        <taxon>lamiids</taxon>
        <taxon>Lamiales</taxon>
        <taxon>Pedaliaceae</taxon>
        <taxon>Sesamum</taxon>
    </lineage>
</organism>
<dbReference type="PANTHER" id="PTHR46354">
    <property type="entry name" value="DOG1 DOMAIN-CONTAINING PROTEIN"/>
    <property type="match status" value="1"/>
</dbReference>
<evidence type="ECO:0000256" key="1">
    <source>
        <dbReference type="SAM" id="MobiDB-lite"/>
    </source>
</evidence>
<dbReference type="InterPro" id="IPR051886">
    <property type="entry name" value="Seed_Dev/Stress_Resp_Reg"/>
</dbReference>
<dbReference type="PROSITE" id="PS51806">
    <property type="entry name" value="DOG1"/>
    <property type="match status" value="1"/>
</dbReference>